<proteinExistence type="predicted"/>
<protein>
    <submittedName>
        <fullName evidence="2">Uncharacterized protein</fullName>
    </submittedName>
</protein>
<feature type="region of interest" description="Disordered" evidence="1">
    <location>
        <begin position="98"/>
        <end position="133"/>
    </location>
</feature>
<evidence type="ECO:0000313" key="3">
    <source>
        <dbReference type="Proteomes" id="UP000318313"/>
    </source>
</evidence>
<gene>
    <name evidence="2" type="ORF">Enr17x_16230</name>
</gene>
<evidence type="ECO:0000313" key="2">
    <source>
        <dbReference type="EMBL" id="QDV49603.1"/>
    </source>
</evidence>
<accession>A0A518I912</accession>
<dbReference type="EMBL" id="CP037452">
    <property type="protein sequence ID" value="QDV49603.1"/>
    <property type="molecule type" value="Genomic_DNA"/>
</dbReference>
<sequence length="133" mass="14808">MEQVLLSDITNCEYESLKRFRGQVLHDVTEPDASRPGDNPAIIEFKDPEIILTREEQQAFLKSVIQHRVKGDNYHSYDAAADMVLDRIVDVFCQHCGVQDSGEDDGESTSQKYASIGREAGFTSDKPEGGDNA</sequence>
<dbReference type="AlphaFoldDB" id="A0A518I912"/>
<reference evidence="2 3" key="1">
    <citation type="submission" date="2019-03" db="EMBL/GenBank/DDBJ databases">
        <title>Deep-cultivation of Planctomycetes and their phenomic and genomic characterization uncovers novel biology.</title>
        <authorList>
            <person name="Wiegand S."/>
            <person name="Jogler M."/>
            <person name="Boedeker C."/>
            <person name="Pinto D."/>
            <person name="Vollmers J."/>
            <person name="Rivas-Marin E."/>
            <person name="Kohn T."/>
            <person name="Peeters S.H."/>
            <person name="Heuer A."/>
            <person name="Rast P."/>
            <person name="Oberbeckmann S."/>
            <person name="Bunk B."/>
            <person name="Jeske O."/>
            <person name="Meyerdierks A."/>
            <person name="Storesund J.E."/>
            <person name="Kallscheuer N."/>
            <person name="Luecker S."/>
            <person name="Lage O.M."/>
            <person name="Pohl T."/>
            <person name="Merkel B.J."/>
            <person name="Hornburger P."/>
            <person name="Mueller R.-W."/>
            <person name="Bruemmer F."/>
            <person name="Labrenz M."/>
            <person name="Spormann A.M."/>
            <person name="Op den Camp H."/>
            <person name="Overmann J."/>
            <person name="Amann R."/>
            <person name="Jetten M.S.M."/>
            <person name="Mascher T."/>
            <person name="Medema M.H."/>
            <person name="Devos D.P."/>
            <person name="Kaster A.-K."/>
            <person name="Ovreas L."/>
            <person name="Rohde M."/>
            <person name="Galperin M.Y."/>
            <person name="Jogler C."/>
        </authorList>
    </citation>
    <scope>NUCLEOTIDE SEQUENCE [LARGE SCALE GENOMIC DNA]</scope>
    <source>
        <strain evidence="2 3">Enr17</strain>
    </source>
</reference>
<dbReference type="KEGG" id="gfm:Enr17x_16230"/>
<dbReference type="Proteomes" id="UP000318313">
    <property type="component" value="Chromosome"/>
</dbReference>
<evidence type="ECO:0000256" key="1">
    <source>
        <dbReference type="SAM" id="MobiDB-lite"/>
    </source>
</evidence>
<dbReference type="RefSeq" id="WP_145307489.1">
    <property type="nucleotide sequence ID" value="NZ_CP037452.1"/>
</dbReference>
<name>A0A518I912_9PLAN</name>
<keyword evidence="3" id="KW-1185">Reference proteome</keyword>
<organism evidence="2 3">
    <name type="scientific">Gimesia fumaroli</name>
    <dbReference type="NCBI Taxonomy" id="2527976"/>
    <lineage>
        <taxon>Bacteria</taxon>
        <taxon>Pseudomonadati</taxon>
        <taxon>Planctomycetota</taxon>
        <taxon>Planctomycetia</taxon>
        <taxon>Planctomycetales</taxon>
        <taxon>Planctomycetaceae</taxon>
        <taxon>Gimesia</taxon>
    </lineage>
</organism>